<proteinExistence type="predicted"/>
<reference evidence="2" key="1">
    <citation type="submission" date="2020-04" db="EMBL/GenBank/DDBJ databases">
        <authorList>
            <person name="Chiriac C."/>
            <person name="Salcher M."/>
            <person name="Ghai R."/>
            <person name="Kavagutti S V."/>
        </authorList>
    </citation>
    <scope>NUCLEOTIDE SEQUENCE</scope>
</reference>
<dbReference type="Gene3D" id="3.30.1380.10">
    <property type="match status" value="1"/>
</dbReference>
<dbReference type="Pfam" id="PF08291">
    <property type="entry name" value="Peptidase_M15_3"/>
    <property type="match status" value="1"/>
</dbReference>
<evidence type="ECO:0000313" key="2">
    <source>
        <dbReference type="EMBL" id="CAB4127584.1"/>
    </source>
</evidence>
<sequence>MTQLSPHFTIEEFTQSQTAGRLGIDNDLPLELYETAKRTAAGLEEVRLRLRSHPIHISSGFRCLALNAAVGSKNTSQHVKAEAVDFTCPTFGSVNQIIEAIIDSDIEYDQLISEFASNGGGWVHISFSDANKKQALIIDANGTRAYA</sequence>
<dbReference type="InterPro" id="IPR009045">
    <property type="entry name" value="Zn_M74/Hedgehog-like"/>
</dbReference>
<accession>A0A6J5KYM1</accession>
<dbReference type="InterPro" id="IPR013230">
    <property type="entry name" value="Peptidase_M15A_C"/>
</dbReference>
<name>A0A6J5KYM1_9CAUD</name>
<dbReference type="SUPFAM" id="SSF55166">
    <property type="entry name" value="Hedgehog/DD-peptidase"/>
    <property type="match status" value="1"/>
</dbReference>
<protein>
    <submittedName>
        <fullName evidence="2">Peptidase M15A, C-terminal</fullName>
    </submittedName>
</protein>
<dbReference type="EMBL" id="LR796211">
    <property type="protein sequence ID" value="CAB4127584.1"/>
    <property type="molecule type" value="Genomic_DNA"/>
</dbReference>
<evidence type="ECO:0000259" key="1">
    <source>
        <dbReference type="Pfam" id="PF08291"/>
    </source>
</evidence>
<feature type="domain" description="Peptidase M15A C-terminal" evidence="1">
    <location>
        <begin position="6"/>
        <end position="102"/>
    </location>
</feature>
<organism evidence="2">
    <name type="scientific">uncultured Caudovirales phage</name>
    <dbReference type="NCBI Taxonomy" id="2100421"/>
    <lineage>
        <taxon>Viruses</taxon>
        <taxon>Duplodnaviria</taxon>
        <taxon>Heunggongvirae</taxon>
        <taxon>Uroviricota</taxon>
        <taxon>Caudoviricetes</taxon>
        <taxon>Peduoviridae</taxon>
        <taxon>Maltschvirus</taxon>
        <taxon>Maltschvirus maltsch</taxon>
    </lineage>
</organism>
<gene>
    <name evidence="2" type="ORF">UFOVP92_46</name>
</gene>